<evidence type="ECO:0000259" key="9">
    <source>
        <dbReference type="Pfam" id="PF10516"/>
    </source>
</evidence>
<evidence type="ECO:0000256" key="3">
    <source>
        <dbReference type="ARBA" id="ARBA00022737"/>
    </source>
</evidence>
<evidence type="ECO:0000256" key="1">
    <source>
        <dbReference type="ARBA" id="ARBA00004123"/>
    </source>
</evidence>
<comment type="similarity">
    <text evidence="2">Belongs to the NASP family.</text>
</comment>
<comment type="subcellular location">
    <subcellularLocation>
        <location evidence="1">Nucleus</location>
    </subcellularLocation>
</comment>
<dbReference type="PANTHER" id="PTHR15081:SF1">
    <property type="entry name" value="NUCLEAR AUTOANTIGENIC SPERM PROTEIN"/>
    <property type="match status" value="1"/>
</dbReference>
<dbReference type="SUPFAM" id="SSF48452">
    <property type="entry name" value="TPR-like"/>
    <property type="match status" value="1"/>
</dbReference>
<dbReference type="Pfam" id="PF10516">
    <property type="entry name" value="SHNi-TPR"/>
    <property type="match status" value="1"/>
</dbReference>
<dbReference type="VEuPathDB" id="FungiDB:BCV72DRAFT_122588"/>
<keyword evidence="7" id="KW-0175">Coiled coil</keyword>
<dbReference type="GO" id="GO:0006335">
    <property type="term" value="P:DNA replication-dependent chromatin assembly"/>
    <property type="evidence" value="ECO:0007669"/>
    <property type="project" value="TreeGrafter"/>
</dbReference>
<dbReference type="Gene3D" id="1.25.40.10">
    <property type="entry name" value="Tetratricopeptide repeat domain"/>
    <property type="match status" value="1"/>
</dbReference>
<evidence type="ECO:0000256" key="6">
    <source>
        <dbReference type="PROSITE-ProRule" id="PRU00339"/>
    </source>
</evidence>
<feature type="repeat" description="TPR" evidence="6">
    <location>
        <begin position="163"/>
        <end position="196"/>
    </location>
</feature>
<evidence type="ECO:0000313" key="11">
    <source>
        <dbReference type="Proteomes" id="UP000242381"/>
    </source>
</evidence>
<keyword evidence="4 6" id="KW-0802">TPR repeat</keyword>
<name>A0A1X0RX24_RHIZD</name>
<dbReference type="PROSITE" id="PS50005">
    <property type="entry name" value="TPR"/>
    <property type="match status" value="1"/>
</dbReference>
<dbReference type="GO" id="GO:0005654">
    <property type="term" value="C:nucleoplasm"/>
    <property type="evidence" value="ECO:0007669"/>
    <property type="project" value="TreeGrafter"/>
</dbReference>
<dbReference type="OMA" id="IAECHYK"/>
<gene>
    <name evidence="10" type="ORF">BCV71DRAFT_201797</name>
</gene>
<organism evidence="10 11">
    <name type="scientific">Rhizopus microsporus</name>
    <dbReference type="NCBI Taxonomy" id="58291"/>
    <lineage>
        <taxon>Eukaryota</taxon>
        <taxon>Fungi</taxon>
        <taxon>Fungi incertae sedis</taxon>
        <taxon>Mucoromycota</taxon>
        <taxon>Mucoromycotina</taxon>
        <taxon>Mucoromycetes</taxon>
        <taxon>Mucorales</taxon>
        <taxon>Mucorineae</taxon>
        <taxon>Rhizopodaceae</taxon>
        <taxon>Rhizopus</taxon>
    </lineage>
</organism>
<feature type="coiled-coil region" evidence="7">
    <location>
        <begin position="226"/>
        <end position="277"/>
    </location>
</feature>
<feature type="compositionally biased region" description="Acidic residues" evidence="8">
    <location>
        <begin position="111"/>
        <end position="136"/>
    </location>
</feature>
<evidence type="ECO:0000256" key="7">
    <source>
        <dbReference type="SAM" id="Coils"/>
    </source>
</evidence>
<dbReference type="InterPro" id="IPR011990">
    <property type="entry name" value="TPR-like_helical_dom_sf"/>
</dbReference>
<dbReference type="AlphaFoldDB" id="A0A1X0RX24"/>
<feature type="compositionally biased region" description="Basic and acidic residues" evidence="8">
    <location>
        <begin position="84"/>
        <end position="93"/>
    </location>
</feature>
<evidence type="ECO:0000256" key="4">
    <source>
        <dbReference type="ARBA" id="ARBA00022803"/>
    </source>
</evidence>
<evidence type="ECO:0000256" key="8">
    <source>
        <dbReference type="SAM" id="MobiDB-lite"/>
    </source>
</evidence>
<dbReference type="GO" id="GO:0034080">
    <property type="term" value="P:CENP-A containing chromatin assembly"/>
    <property type="evidence" value="ECO:0007669"/>
    <property type="project" value="TreeGrafter"/>
</dbReference>
<dbReference type="PANTHER" id="PTHR15081">
    <property type="entry name" value="NUCLEAR AUTOANTIGENIC SPERM PROTEIN NASP -RELATED"/>
    <property type="match status" value="1"/>
</dbReference>
<feature type="domain" description="Tetratricopeptide SHNi-TPR" evidence="9">
    <location>
        <begin position="163"/>
        <end position="199"/>
    </location>
</feature>
<dbReference type="InterPro" id="IPR019544">
    <property type="entry name" value="Tetratricopeptide_SHNi-TPR_dom"/>
</dbReference>
<dbReference type="Proteomes" id="UP000242381">
    <property type="component" value="Unassembled WGS sequence"/>
</dbReference>
<keyword evidence="3" id="KW-0677">Repeat</keyword>
<dbReference type="InterPro" id="IPR051730">
    <property type="entry name" value="NASP-like"/>
</dbReference>
<dbReference type="GO" id="GO:0042393">
    <property type="term" value="F:histone binding"/>
    <property type="evidence" value="ECO:0007669"/>
    <property type="project" value="TreeGrafter"/>
</dbReference>
<dbReference type="InterPro" id="IPR019734">
    <property type="entry name" value="TPR_rpt"/>
</dbReference>
<accession>A0A1X0RX24</accession>
<reference evidence="10 11" key="1">
    <citation type="journal article" date="2016" name="Proc. Natl. Acad. Sci. U.S.A.">
        <title>Lipid metabolic changes in an early divergent fungus govern the establishment of a mutualistic symbiosis with endobacteria.</title>
        <authorList>
            <person name="Lastovetsky O.A."/>
            <person name="Gaspar M.L."/>
            <person name="Mondo S.J."/>
            <person name="LaButti K.M."/>
            <person name="Sandor L."/>
            <person name="Grigoriev I.V."/>
            <person name="Henry S.A."/>
            <person name="Pawlowska T.E."/>
        </authorList>
    </citation>
    <scope>NUCLEOTIDE SEQUENCE [LARGE SCALE GENOMIC DNA]</scope>
    <source>
        <strain evidence="10 11">ATCC 11559</strain>
    </source>
</reference>
<keyword evidence="5" id="KW-0539">Nucleus</keyword>
<evidence type="ECO:0000256" key="5">
    <source>
        <dbReference type="ARBA" id="ARBA00023242"/>
    </source>
</evidence>
<proteinExistence type="inferred from homology"/>
<dbReference type="EMBL" id="KV921383">
    <property type="protein sequence ID" value="ORE16524.1"/>
    <property type="molecule type" value="Genomic_DNA"/>
</dbReference>
<sequence length="336" mass="37846">MSDPKDKANNLIKEGKEAFDNQKYEISITKLGEACQLLDQLNGDLAPENGDAYFMYGKALLQYAIQQNTVLGQSAQANAVAVEEQQRETKQAEEGSSNPLIQMESIPEFKQEEEEEEDEEEDEEDNENGDQADDDFETAWDILDVARLIFEKGEDKETQLKLADVHLCLADVSLETEKFDQSLSDYEKAIEIKEKWLEEDNRELAEAYYKYSLALEFSSDKSDEAVPELRKAIDVLKKRLSKLESIEDTTEKVKDEIKDIQELISDMNLKAEELTTKQATEKEAAAMLKQILGFGAGGNASNKPIEAASVNDLSNLVKRKAKESAKDAIEKKPKLE</sequence>
<evidence type="ECO:0000256" key="2">
    <source>
        <dbReference type="ARBA" id="ARBA00008402"/>
    </source>
</evidence>
<protein>
    <recommendedName>
        <fullName evidence="9">Tetratricopeptide SHNi-TPR domain-containing protein</fullName>
    </recommendedName>
</protein>
<feature type="region of interest" description="Disordered" evidence="8">
    <location>
        <begin position="82"/>
        <end position="136"/>
    </location>
</feature>
<evidence type="ECO:0000313" key="10">
    <source>
        <dbReference type="EMBL" id="ORE16524.1"/>
    </source>
</evidence>